<evidence type="ECO:0000256" key="6">
    <source>
        <dbReference type="ARBA" id="ARBA00022679"/>
    </source>
</evidence>
<dbReference type="InterPro" id="IPR019369">
    <property type="entry name" value="Efm5/EEF1AKMT1"/>
</dbReference>
<evidence type="ECO:0000256" key="5">
    <source>
        <dbReference type="ARBA" id="ARBA00022603"/>
    </source>
</evidence>
<dbReference type="Pfam" id="PF01694">
    <property type="entry name" value="Rhomboid"/>
    <property type="match status" value="1"/>
</dbReference>
<feature type="transmembrane region" description="Helical" evidence="12">
    <location>
        <begin position="480"/>
        <end position="501"/>
    </location>
</feature>
<dbReference type="HAMAP" id="MF_03187">
    <property type="entry name" value="Methyltr_EFM5"/>
    <property type="match status" value="1"/>
</dbReference>
<dbReference type="SMART" id="SM00061">
    <property type="entry name" value="MATH"/>
    <property type="match status" value="1"/>
</dbReference>
<keyword evidence="5 10" id="KW-0489">Methyltransferase</keyword>
<feature type="compositionally biased region" description="Polar residues" evidence="11">
    <location>
        <begin position="656"/>
        <end position="665"/>
    </location>
</feature>
<dbReference type="GO" id="GO:0004252">
    <property type="term" value="F:serine-type endopeptidase activity"/>
    <property type="evidence" value="ECO:0007669"/>
    <property type="project" value="InterPro"/>
</dbReference>
<feature type="transmembrane region" description="Helical" evidence="12">
    <location>
        <begin position="513"/>
        <end position="531"/>
    </location>
</feature>
<feature type="compositionally biased region" description="Polar residues" evidence="11">
    <location>
        <begin position="906"/>
        <end position="933"/>
    </location>
</feature>
<dbReference type="Gene3D" id="1.10.8.10">
    <property type="entry name" value="DNA helicase RuvA subunit, C-terminal domain"/>
    <property type="match status" value="1"/>
</dbReference>
<dbReference type="PROSITE" id="PS50144">
    <property type="entry name" value="MATH"/>
    <property type="match status" value="1"/>
</dbReference>
<evidence type="ECO:0000256" key="11">
    <source>
        <dbReference type="SAM" id="MobiDB-lite"/>
    </source>
</evidence>
<comment type="similarity">
    <text evidence="3">Belongs to the peptidase S54 family.</text>
</comment>
<comment type="similarity">
    <text evidence="10">Belongs to the class I-like SAM-binding methyltransferase superfamily. EFM5 family.</text>
</comment>
<dbReference type="InterPro" id="IPR009060">
    <property type="entry name" value="UBA-like_sf"/>
</dbReference>
<dbReference type="Gene3D" id="1.20.1540.10">
    <property type="entry name" value="Rhomboid-like"/>
    <property type="match status" value="1"/>
</dbReference>
<keyword evidence="8 12" id="KW-1133">Transmembrane helix</keyword>
<keyword evidence="16" id="KW-1185">Reference proteome</keyword>
<dbReference type="PROSITE" id="PS50030">
    <property type="entry name" value="UBA"/>
    <property type="match status" value="1"/>
</dbReference>
<dbReference type="PROSITE" id="PS00092">
    <property type="entry name" value="N6_MTASE"/>
    <property type="match status" value="1"/>
</dbReference>
<evidence type="ECO:0000256" key="9">
    <source>
        <dbReference type="ARBA" id="ARBA00023136"/>
    </source>
</evidence>
<feature type="domain" description="UBA" evidence="13">
    <location>
        <begin position="741"/>
        <end position="784"/>
    </location>
</feature>
<name>A0AAU9SG83_THLAR</name>
<evidence type="ECO:0000256" key="3">
    <source>
        <dbReference type="ARBA" id="ARBA00009045"/>
    </source>
</evidence>
<dbReference type="InterPro" id="IPR008974">
    <property type="entry name" value="TRAF-like"/>
</dbReference>
<organism evidence="15 16">
    <name type="scientific">Thlaspi arvense</name>
    <name type="common">Field penny-cress</name>
    <dbReference type="NCBI Taxonomy" id="13288"/>
    <lineage>
        <taxon>Eukaryota</taxon>
        <taxon>Viridiplantae</taxon>
        <taxon>Streptophyta</taxon>
        <taxon>Embryophyta</taxon>
        <taxon>Tracheophyta</taxon>
        <taxon>Spermatophyta</taxon>
        <taxon>Magnoliopsida</taxon>
        <taxon>eudicotyledons</taxon>
        <taxon>Gunneridae</taxon>
        <taxon>Pentapetalae</taxon>
        <taxon>rosids</taxon>
        <taxon>malvids</taxon>
        <taxon>Brassicales</taxon>
        <taxon>Brassicaceae</taxon>
        <taxon>Thlaspideae</taxon>
        <taxon>Thlaspi</taxon>
    </lineage>
</organism>
<evidence type="ECO:0000313" key="16">
    <source>
        <dbReference type="Proteomes" id="UP000836841"/>
    </source>
</evidence>
<dbReference type="InterPro" id="IPR041370">
    <property type="entry name" value="Mlase_EEF1AKMT1/ZCCHC4"/>
</dbReference>
<keyword evidence="9 12" id="KW-0472">Membrane</keyword>
<evidence type="ECO:0000256" key="12">
    <source>
        <dbReference type="SAM" id="Phobius"/>
    </source>
</evidence>
<dbReference type="GO" id="GO:0005737">
    <property type="term" value="C:cytoplasm"/>
    <property type="evidence" value="ECO:0007669"/>
    <property type="project" value="UniProtKB-SubCell"/>
</dbReference>
<dbReference type="EMBL" id="OU466861">
    <property type="protein sequence ID" value="CAH2063681.1"/>
    <property type="molecule type" value="Genomic_DNA"/>
</dbReference>
<evidence type="ECO:0000256" key="2">
    <source>
        <dbReference type="ARBA" id="ARBA00004496"/>
    </source>
</evidence>
<feature type="transmembrane region" description="Helical" evidence="12">
    <location>
        <begin position="571"/>
        <end position="592"/>
    </location>
</feature>
<dbReference type="Gene3D" id="2.60.210.10">
    <property type="entry name" value="Apoptosis, Tumor Necrosis Factor Receptor Associated Protein 2, Chain A"/>
    <property type="match status" value="1"/>
</dbReference>
<reference evidence="15 16" key="1">
    <citation type="submission" date="2022-03" db="EMBL/GenBank/DDBJ databases">
        <authorList>
            <person name="Nunn A."/>
            <person name="Chopra R."/>
            <person name="Nunn A."/>
            <person name="Contreras Garrido A."/>
        </authorList>
    </citation>
    <scope>NUCLEOTIDE SEQUENCE [LARGE SCALE GENOMIC DNA]</scope>
</reference>
<dbReference type="GO" id="GO:0016279">
    <property type="term" value="F:protein-lysine N-methyltransferase activity"/>
    <property type="evidence" value="ECO:0007669"/>
    <property type="project" value="UniProtKB-UniRule"/>
</dbReference>
<feature type="transmembrane region" description="Helical" evidence="12">
    <location>
        <begin position="401"/>
        <end position="422"/>
    </location>
</feature>
<sequence length="1066" mass="119213">MEVKPKRHSFASLQFILTAFINNASRIKTLIPTQSFGRLREDELRKLNGEVSAPRDGDIEDDDPLVLSSQALAALQEFLADQNKTAESTPPASSIAGEADSDKVELVTEDWRLSQFWYEPETAETVAEEVITLSSRFSGCRVACIACPTLYVYLKKRDPSLQVQLLEYDMRFERYGSEFTFYDYNEPEDLPSQLKHCFHIIVADPPYLSRECLERVTQTISFLSSPVDSLLLLLTGEVQRDRAGELLGVRPCVFKPHHSSKLGNEFRLHQIRWLGRRQLVLTLPIYVDLIVSAAGSKVLWRRTLMSSVDGQKLISQLDLTKKPVRPGSPSLSKTKIINRAKKLRSREESYGGRENERSKVLPWSSKFKYTQSGEKGTNSCDFGNEAEHCYRVGQWWNAIPFLTSSVVVVCGLIYLICLLTGYDTFYEVCFLPSAIISRFQVYRFYTAIVFHGSLLHVLFNMMALVPMGSELERIMGSVRLLYLTILLATTNAILHLLLASLAGYNPFYQYDHLMNECAIGFSGVLFSMIVIETSLSGVTSRSVFGLFNVPAKLYPWILLLAFQLLMTNVSLLGHLCGLLSGISYSYGLFNFLMPGSSFFSTIESASWMSSCVRRPKFIMCTGGNPSSYMPTYSVQNTTSSGFSTGNAWRSLSSWLPQREASNQSSEDSRFPGRGRTLSTARDPTAPAGETDPNLHARLLEDSTPDRLSDSTVTGMTEPSPAARQAPIANAAVQPQSQGRVGASEEQIQKLVAMGFERTQVEVALAAADDDLTEMEKNFTWVLKKFSSLQHERCYSRPFTVAGYNWHLCAFRKGDKNDGHLSLFVELADPESLPPGWRRDAKFSLTLVTKGCGKSNLVLVGQRCFNARERGWGAIEFVSLTKLPETEVSNGDNDDARKEDVDEEASSLVSNDSARNGTSLDQVKSLEDASQTVENGGKGLNNVASVTETANNLLKEIQPSKETMDVNGFEVFSSQVESVRHIFKRHPEIASGFRPKNQQIRKAYMNELLSVIELMCESPEKLSEDDLSKADETLADLTDVGFKLDWLKTKFIFFESFLEWDSVVKLT</sequence>
<feature type="transmembrane region" description="Helical" evidence="12">
    <location>
        <begin position="543"/>
        <end position="565"/>
    </location>
</feature>
<dbReference type="InterPro" id="IPR035952">
    <property type="entry name" value="Rhomboid-like_sf"/>
</dbReference>
<dbReference type="GO" id="GO:0016020">
    <property type="term" value="C:membrane"/>
    <property type="evidence" value="ECO:0007669"/>
    <property type="project" value="UniProtKB-SubCell"/>
</dbReference>
<evidence type="ECO:0000256" key="4">
    <source>
        <dbReference type="ARBA" id="ARBA00022490"/>
    </source>
</evidence>
<dbReference type="PANTHER" id="PTHR13200:SF0">
    <property type="entry name" value="EEF1A LYSINE METHYLTRANSFERASE 1"/>
    <property type="match status" value="1"/>
</dbReference>
<dbReference type="Proteomes" id="UP000836841">
    <property type="component" value="Chromosome 5"/>
</dbReference>
<evidence type="ECO:0000256" key="7">
    <source>
        <dbReference type="ARBA" id="ARBA00022692"/>
    </source>
</evidence>
<keyword evidence="4 10" id="KW-0963">Cytoplasm</keyword>
<feature type="domain" description="MATH" evidence="14">
    <location>
        <begin position="775"/>
        <end position="902"/>
    </location>
</feature>
<dbReference type="Pfam" id="PF22486">
    <property type="entry name" value="MATH_2"/>
    <property type="match status" value="1"/>
</dbReference>
<feature type="transmembrane region" description="Helical" evidence="12">
    <location>
        <begin position="442"/>
        <end position="459"/>
    </location>
</feature>
<dbReference type="GO" id="GO:0032259">
    <property type="term" value="P:methylation"/>
    <property type="evidence" value="ECO:0007669"/>
    <property type="project" value="UniProtKB-KW"/>
</dbReference>
<comment type="function">
    <text evidence="10">S-adenosyl-L-methionine-dependent protein-lysine N-methyltransferase that methylates elongation factor 1-alpha.</text>
</comment>
<dbReference type="InterPro" id="IPR015940">
    <property type="entry name" value="UBA"/>
</dbReference>
<dbReference type="SUPFAM" id="SSF46934">
    <property type="entry name" value="UBA-like"/>
    <property type="match status" value="1"/>
</dbReference>
<gene>
    <name evidence="15" type="ORF">TAV2_LOCUS16167</name>
</gene>
<dbReference type="InterPro" id="IPR002052">
    <property type="entry name" value="DNA_methylase_N6_adenine_CS"/>
</dbReference>
<feature type="compositionally biased region" description="Basic and acidic residues" evidence="11">
    <location>
        <begin position="692"/>
        <end position="708"/>
    </location>
</feature>
<dbReference type="Pfam" id="PF10237">
    <property type="entry name" value="N6-adenineMlase"/>
    <property type="match status" value="1"/>
</dbReference>
<dbReference type="InterPro" id="IPR022764">
    <property type="entry name" value="Peptidase_S54_rhomboid_dom"/>
</dbReference>
<dbReference type="SUPFAM" id="SSF49599">
    <property type="entry name" value="TRAF domain-like"/>
    <property type="match status" value="1"/>
</dbReference>
<accession>A0AAU9SG83</accession>
<evidence type="ECO:0000256" key="8">
    <source>
        <dbReference type="ARBA" id="ARBA00022989"/>
    </source>
</evidence>
<dbReference type="PANTHER" id="PTHR13200">
    <property type="entry name" value="EEF1A LYSINE METHYLTRANSFERASE 1"/>
    <property type="match status" value="1"/>
</dbReference>
<comment type="subcellular location">
    <subcellularLocation>
        <location evidence="2 10">Cytoplasm</location>
    </subcellularLocation>
    <subcellularLocation>
        <location evidence="1">Membrane</location>
        <topology evidence="1">Multi-pass membrane protein</topology>
    </subcellularLocation>
</comment>
<evidence type="ECO:0000259" key="13">
    <source>
        <dbReference type="PROSITE" id="PS50030"/>
    </source>
</evidence>
<dbReference type="EC" id="2.1.1.-" evidence="10"/>
<dbReference type="AlphaFoldDB" id="A0AAU9SG83"/>
<evidence type="ECO:0000256" key="10">
    <source>
        <dbReference type="HAMAP-Rule" id="MF_03187"/>
    </source>
</evidence>
<keyword evidence="7 12" id="KW-0812">Transmembrane</keyword>
<proteinExistence type="inferred from homology"/>
<evidence type="ECO:0000259" key="14">
    <source>
        <dbReference type="PROSITE" id="PS50144"/>
    </source>
</evidence>
<feature type="region of interest" description="Disordered" evidence="11">
    <location>
        <begin position="656"/>
        <end position="724"/>
    </location>
</feature>
<keyword evidence="6 10" id="KW-0808">Transferase</keyword>
<dbReference type="Pfam" id="PF00627">
    <property type="entry name" value="UBA"/>
    <property type="match status" value="1"/>
</dbReference>
<protein>
    <recommendedName>
        <fullName evidence="10">Protein-lysine N-methyltransferase TAV2_LOCUS16167</fullName>
        <ecNumber evidence="10">2.1.1.-</ecNumber>
    </recommendedName>
</protein>
<dbReference type="GO" id="GO:0003676">
    <property type="term" value="F:nucleic acid binding"/>
    <property type="evidence" value="ECO:0007669"/>
    <property type="project" value="InterPro"/>
</dbReference>
<feature type="region of interest" description="Disordered" evidence="11">
    <location>
        <begin position="885"/>
        <end position="940"/>
    </location>
</feature>
<dbReference type="InterPro" id="IPR002083">
    <property type="entry name" value="MATH/TRAF_dom"/>
</dbReference>
<evidence type="ECO:0000313" key="15">
    <source>
        <dbReference type="EMBL" id="CAH2063681.1"/>
    </source>
</evidence>
<dbReference type="CDD" id="cd00121">
    <property type="entry name" value="MATH"/>
    <property type="match status" value="1"/>
</dbReference>
<dbReference type="FunFam" id="1.20.1540.10:FF:000008">
    <property type="entry name" value="RHOMBOID-like protein 13"/>
    <property type="match status" value="1"/>
</dbReference>
<evidence type="ECO:0000256" key="1">
    <source>
        <dbReference type="ARBA" id="ARBA00004141"/>
    </source>
</evidence>
<dbReference type="SUPFAM" id="SSF144091">
    <property type="entry name" value="Rhomboid-like"/>
    <property type="match status" value="1"/>
</dbReference>